<protein>
    <submittedName>
        <fullName evidence="1">Uncharacterized protein</fullName>
    </submittedName>
</protein>
<accession>A0ABY7UZF2</accession>
<dbReference type="EMBL" id="CP115165">
    <property type="protein sequence ID" value="WDA57966.1"/>
    <property type="molecule type" value="Genomic_DNA"/>
</dbReference>
<name>A0ABY7UZF2_9DEIO</name>
<dbReference type="RefSeq" id="WP_273987890.1">
    <property type="nucleotide sequence ID" value="NZ_BAABQT010000003.1"/>
</dbReference>
<proteinExistence type="predicted"/>
<gene>
    <name evidence="1" type="ORF">M8445_11465</name>
</gene>
<reference evidence="1 2" key="1">
    <citation type="submission" date="2022-12" db="EMBL/GenBank/DDBJ databases">
        <title>Genome Sequence of Deinococcus aquaticus Type Strain PB314.</title>
        <authorList>
            <person name="Albert C."/>
            <person name="Hill J."/>
            <person name="Boren L."/>
            <person name="Scholz-Ng S."/>
            <person name="Fatema N."/>
            <person name="Grosso R."/>
            <person name="Soboslay E."/>
            <person name="Tuohy J."/>
        </authorList>
    </citation>
    <scope>NUCLEOTIDE SEQUENCE [LARGE SCALE GENOMIC DNA]</scope>
    <source>
        <strain evidence="1 2">PB-314</strain>
    </source>
</reference>
<evidence type="ECO:0000313" key="1">
    <source>
        <dbReference type="EMBL" id="WDA57966.1"/>
    </source>
</evidence>
<evidence type="ECO:0000313" key="2">
    <source>
        <dbReference type="Proteomes" id="UP001217044"/>
    </source>
</evidence>
<organism evidence="1 2">
    <name type="scientific">Deinococcus aquaticus</name>
    <dbReference type="NCBI Taxonomy" id="328692"/>
    <lineage>
        <taxon>Bacteria</taxon>
        <taxon>Thermotogati</taxon>
        <taxon>Deinococcota</taxon>
        <taxon>Deinococci</taxon>
        <taxon>Deinococcales</taxon>
        <taxon>Deinococcaceae</taxon>
        <taxon>Deinococcus</taxon>
    </lineage>
</organism>
<keyword evidence="2" id="KW-1185">Reference proteome</keyword>
<sequence>MFEERHQAALSRQAQLLEEARAAHVASTLRSTGVRRWHFTWHVRPITLHLPVLQLTATQAGGRG</sequence>
<dbReference type="Proteomes" id="UP001217044">
    <property type="component" value="Chromosome"/>
</dbReference>